<gene>
    <name evidence="1" type="ORF">bsdcttw_21290</name>
</gene>
<dbReference type="AlphaFoldDB" id="A0A7I8DKV6"/>
<proteinExistence type="predicted"/>
<dbReference type="Proteomes" id="UP000515703">
    <property type="component" value="Chromosome"/>
</dbReference>
<organism evidence="1 2">
    <name type="scientific">Anaerocolumna chitinilytica</name>
    <dbReference type="NCBI Taxonomy" id="1727145"/>
    <lineage>
        <taxon>Bacteria</taxon>
        <taxon>Bacillati</taxon>
        <taxon>Bacillota</taxon>
        <taxon>Clostridia</taxon>
        <taxon>Lachnospirales</taxon>
        <taxon>Lachnospiraceae</taxon>
        <taxon>Anaerocolumna</taxon>
    </lineage>
</organism>
<accession>A0A7I8DKV6</accession>
<reference evidence="1 2" key="1">
    <citation type="submission" date="2020-08" db="EMBL/GenBank/DDBJ databases">
        <title>Draft genome sequencing of an Anaerocolumna strain isolated from anoxic soil subjected to BSD treatment.</title>
        <authorList>
            <person name="Uek A."/>
            <person name="Tonouchi A."/>
        </authorList>
    </citation>
    <scope>NUCLEOTIDE SEQUENCE [LARGE SCALE GENOMIC DNA]</scope>
    <source>
        <strain evidence="1 2">CTTW</strain>
    </source>
</reference>
<name>A0A7I8DKV6_9FIRM</name>
<reference evidence="1 2" key="2">
    <citation type="submission" date="2020-08" db="EMBL/GenBank/DDBJ databases">
        <authorList>
            <person name="Ueki A."/>
            <person name="Tonouchi A."/>
        </authorList>
    </citation>
    <scope>NUCLEOTIDE SEQUENCE [LARGE SCALE GENOMIC DNA]</scope>
    <source>
        <strain evidence="1 2">CTTW</strain>
    </source>
</reference>
<evidence type="ECO:0000313" key="1">
    <source>
        <dbReference type="EMBL" id="BCJ99088.1"/>
    </source>
</evidence>
<sequence length="182" mass="20488">MKIRSYQERGIQFSFVTLQTSELLTQQELFDYLFNGQSLCPPDSIYQKGDKLVMETCSGNGLIEFSFASEQISGQADTSLAGPGFHRAVVLLLDQIGIDFGMRLILTDDSGFFADRDFEKLQDLYVEKLMKALKELSASGEQGYLDKDKLLPAMQGIEIRPIREEEILTPMGAFSSNYSRML</sequence>
<evidence type="ECO:0000313" key="2">
    <source>
        <dbReference type="Proteomes" id="UP000515703"/>
    </source>
</evidence>
<dbReference type="KEGG" id="acht:bsdcttw_21290"/>
<dbReference type="EMBL" id="AP023368">
    <property type="protein sequence ID" value="BCJ99088.1"/>
    <property type="molecule type" value="Genomic_DNA"/>
</dbReference>
<protein>
    <submittedName>
        <fullName evidence="1">Uncharacterized protein</fullName>
    </submittedName>
</protein>
<dbReference type="RefSeq" id="WP_185259366.1">
    <property type="nucleotide sequence ID" value="NZ_AP023368.1"/>
</dbReference>
<keyword evidence="2" id="KW-1185">Reference proteome</keyword>